<feature type="non-terminal residue" evidence="1">
    <location>
        <position position="210"/>
    </location>
</feature>
<accession>M2MY05</accession>
<name>M2MY05_BAUPA</name>
<dbReference type="OMA" id="ALMPEAM"/>
<gene>
    <name evidence="1" type="ORF">BAUCODRAFT_98803</name>
</gene>
<protein>
    <submittedName>
        <fullName evidence="1">Uncharacterized protein</fullName>
    </submittedName>
</protein>
<dbReference type="HOGENOM" id="CLU_061001_1_0_1"/>
<dbReference type="RefSeq" id="XP_007681601.1">
    <property type="nucleotide sequence ID" value="XM_007683411.1"/>
</dbReference>
<sequence length="210" mass="23694">MYGWPVLVHYCNTCSNNTPLSYTATVWTQEHTCSHCGRSSTGADLAGKTTGSMNVAQHDELAQLFAQNMHLSQHPQQAAPLEIQHVPQPIEKQEQPVHYISSHYTGTAHVRPDTTSEPSASPPPPYREALMPEAMAETLRQHGIDPSALLPNQVQLFANADYEQRLRLLELWRIAPPSYPLEQHLQHQWAPTSVAQEEAEARVRYERNMQ</sequence>
<organism evidence="1 2">
    <name type="scientific">Baudoinia panamericana (strain UAMH 10762)</name>
    <name type="common">Angels' share fungus</name>
    <name type="synonym">Baudoinia compniacensis (strain UAMH 10762)</name>
    <dbReference type="NCBI Taxonomy" id="717646"/>
    <lineage>
        <taxon>Eukaryota</taxon>
        <taxon>Fungi</taxon>
        <taxon>Dikarya</taxon>
        <taxon>Ascomycota</taxon>
        <taxon>Pezizomycotina</taxon>
        <taxon>Dothideomycetes</taxon>
        <taxon>Dothideomycetidae</taxon>
        <taxon>Mycosphaerellales</taxon>
        <taxon>Teratosphaeriaceae</taxon>
        <taxon>Baudoinia</taxon>
    </lineage>
</organism>
<proteinExistence type="predicted"/>
<dbReference type="AlphaFoldDB" id="M2MY05"/>
<dbReference type="KEGG" id="bcom:BAUCODRAFT_98803"/>
<dbReference type="Proteomes" id="UP000011761">
    <property type="component" value="Unassembled WGS sequence"/>
</dbReference>
<dbReference type="OrthoDB" id="5357075at2759"/>
<reference evidence="1 2" key="1">
    <citation type="journal article" date="2012" name="PLoS Pathog.">
        <title>Diverse lifestyles and strategies of plant pathogenesis encoded in the genomes of eighteen Dothideomycetes fungi.</title>
        <authorList>
            <person name="Ohm R.A."/>
            <person name="Feau N."/>
            <person name="Henrissat B."/>
            <person name="Schoch C.L."/>
            <person name="Horwitz B.A."/>
            <person name="Barry K.W."/>
            <person name="Condon B.J."/>
            <person name="Copeland A.C."/>
            <person name="Dhillon B."/>
            <person name="Glaser F."/>
            <person name="Hesse C.N."/>
            <person name="Kosti I."/>
            <person name="LaButti K."/>
            <person name="Lindquist E.A."/>
            <person name="Lucas S."/>
            <person name="Salamov A.A."/>
            <person name="Bradshaw R.E."/>
            <person name="Ciuffetti L."/>
            <person name="Hamelin R.C."/>
            <person name="Kema G.H.J."/>
            <person name="Lawrence C."/>
            <person name="Scott J.A."/>
            <person name="Spatafora J.W."/>
            <person name="Turgeon B.G."/>
            <person name="de Wit P.J.G.M."/>
            <person name="Zhong S."/>
            <person name="Goodwin S.B."/>
            <person name="Grigoriev I.V."/>
        </authorList>
    </citation>
    <scope>NUCLEOTIDE SEQUENCE [LARGE SCALE GENOMIC DNA]</scope>
    <source>
        <strain evidence="1 2">UAMH 10762</strain>
    </source>
</reference>
<keyword evidence="2" id="KW-1185">Reference proteome</keyword>
<dbReference type="EMBL" id="KB445564">
    <property type="protein sequence ID" value="EMC91155.1"/>
    <property type="molecule type" value="Genomic_DNA"/>
</dbReference>
<dbReference type="GeneID" id="19117525"/>
<dbReference type="eggNOG" id="ENOG502S3PM">
    <property type="taxonomic scope" value="Eukaryota"/>
</dbReference>
<evidence type="ECO:0000313" key="1">
    <source>
        <dbReference type="EMBL" id="EMC91155.1"/>
    </source>
</evidence>
<dbReference type="STRING" id="717646.M2MY05"/>
<evidence type="ECO:0000313" key="2">
    <source>
        <dbReference type="Proteomes" id="UP000011761"/>
    </source>
</evidence>